<feature type="non-terminal residue" evidence="1">
    <location>
        <position position="83"/>
    </location>
</feature>
<comment type="caution">
    <text evidence="1">The sequence shown here is derived from an EMBL/GenBank/DDBJ whole genome shotgun (WGS) entry which is preliminary data.</text>
</comment>
<evidence type="ECO:0000313" key="1">
    <source>
        <dbReference type="EMBL" id="KAF5204074.1"/>
    </source>
</evidence>
<dbReference type="AlphaFoldDB" id="A0A7J6X326"/>
<gene>
    <name evidence="1" type="ORF">FRX31_006339</name>
</gene>
<keyword evidence="2" id="KW-1185">Reference proteome</keyword>
<dbReference type="Proteomes" id="UP000554482">
    <property type="component" value="Unassembled WGS sequence"/>
</dbReference>
<accession>A0A7J6X326</accession>
<proteinExistence type="predicted"/>
<evidence type="ECO:0000313" key="2">
    <source>
        <dbReference type="Proteomes" id="UP000554482"/>
    </source>
</evidence>
<reference evidence="1 2" key="1">
    <citation type="submission" date="2020-06" db="EMBL/GenBank/DDBJ databases">
        <title>Transcriptomic and genomic resources for Thalictrum thalictroides and T. hernandezii: Facilitating candidate gene discovery in an emerging model plant lineage.</title>
        <authorList>
            <person name="Arias T."/>
            <person name="Riano-Pachon D.M."/>
            <person name="Di Stilio V.S."/>
        </authorList>
    </citation>
    <scope>NUCLEOTIDE SEQUENCE [LARGE SCALE GENOMIC DNA]</scope>
    <source>
        <strain evidence="2">cv. WT478/WT964</strain>
        <tissue evidence="1">Leaves</tissue>
    </source>
</reference>
<dbReference type="EMBL" id="JABWDY010005900">
    <property type="protein sequence ID" value="KAF5204074.1"/>
    <property type="molecule type" value="Genomic_DNA"/>
</dbReference>
<organism evidence="1 2">
    <name type="scientific">Thalictrum thalictroides</name>
    <name type="common">Rue-anemone</name>
    <name type="synonym">Anemone thalictroides</name>
    <dbReference type="NCBI Taxonomy" id="46969"/>
    <lineage>
        <taxon>Eukaryota</taxon>
        <taxon>Viridiplantae</taxon>
        <taxon>Streptophyta</taxon>
        <taxon>Embryophyta</taxon>
        <taxon>Tracheophyta</taxon>
        <taxon>Spermatophyta</taxon>
        <taxon>Magnoliopsida</taxon>
        <taxon>Ranunculales</taxon>
        <taxon>Ranunculaceae</taxon>
        <taxon>Thalictroideae</taxon>
        <taxon>Thalictrum</taxon>
    </lineage>
</organism>
<sequence length="83" mass="9654">MEEIQDVLICYSRKQKFLAQCLIFLRRNRMLNCSPIFQVKKKAAKVDRANEKAAKVDRANEYLNEEKGNGKELPVELLELILS</sequence>
<protein>
    <submittedName>
        <fullName evidence="1">Uncharacterized protein</fullName>
    </submittedName>
</protein>
<name>A0A7J6X326_THATH</name>